<accession>A0A8J3EPZ2</accession>
<evidence type="ECO:0000313" key="7">
    <source>
        <dbReference type="EMBL" id="NHK26744.1"/>
    </source>
</evidence>
<evidence type="ECO:0000256" key="2">
    <source>
        <dbReference type="ARBA" id="ARBA00022801"/>
    </source>
</evidence>
<dbReference type="RefSeq" id="WP_155136819.1">
    <property type="nucleotide sequence ID" value="NZ_BMGZ01000001.1"/>
</dbReference>
<proteinExistence type="inferred from homology"/>
<keyword evidence="3" id="KW-1015">Disulfide bond</keyword>
<dbReference type="EMBL" id="VCJR02000001">
    <property type="protein sequence ID" value="NHK26744.1"/>
    <property type="molecule type" value="Genomic_DNA"/>
</dbReference>
<feature type="compositionally biased region" description="Basic and acidic residues" evidence="5">
    <location>
        <begin position="75"/>
        <end position="89"/>
    </location>
</feature>
<sequence length="357" mass="37782">MGKLSLAFLAFVLVAAGAIGLTLNHLNYFSNVVSTDQGATLASCMPVVGMPGVEDAATDPVSGLAWLSSMDRRERRDTGDVRGEIKSFDPDNPLDPSSWRDRTGGVPTDFEPLGIDVYADGQTHRLFVINEADRSVLIYTITGQGDLALIDTLHDARLTSPNAIVAVGPKSFYVTNSTASSFSSPLSGVEFVAGLGNGSILHYDGNSWSEAARGLKFANGLAVSADGEELYLAEMGSKLVRVYDRDLQLGTLQPERVIRLDSFPDNLTWGAGGKLLVGAIPKPLQFAAHVGNAEKTAPSQLVSIDPASGAVETLYLDDGSRLSGLTVGARIGGKFLLGSFAENKFLLCDSPVVTESR</sequence>
<dbReference type="InterPro" id="IPR011042">
    <property type="entry name" value="6-blade_b-propeller_TolB-like"/>
</dbReference>
<name>A0A8J3EPZ2_9PROT</name>
<dbReference type="Gene3D" id="2.120.10.30">
    <property type="entry name" value="TolB, C-terminal domain"/>
    <property type="match status" value="1"/>
</dbReference>
<evidence type="ECO:0000256" key="1">
    <source>
        <dbReference type="ARBA" id="ARBA00008595"/>
    </source>
</evidence>
<evidence type="ECO:0000256" key="5">
    <source>
        <dbReference type="SAM" id="MobiDB-lite"/>
    </source>
</evidence>
<keyword evidence="2" id="KW-0378">Hydrolase</keyword>
<comment type="caution">
    <text evidence="6">The sequence shown here is derived from an EMBL/GenBank/DDBJ whole genome shotgun (WGS) entry which is preliminary data.</text>
</comment>
<reference evidence="6" key="1">
    <citation type="journal article" date="2014" name="Int. J. Syst. Evol. Microbiol.">
        <title>Complete genome sequence of Corynebacterium casei LMG S-19264T (=DSM 44701T), isolated from a smear-ripened cheese.</title>
        <authorList>
            <consortium name="US DOE Joint Genome Institute (JGI-PGF)"/>
            <person name="Walter F."/>
            <person name="Albersmeier A."/>
            <person name="Kalinowski J."/>
            <person name="Ruckert C."/>
        </authorList>
    </citation>
    <scope>NUCLEOTIDE SEQUENCE</scope>
    <source>
        <strain evidence="6">CGMCC 1.14984</strain>
    </source>
</reference>
<dbReference type="AlphaFoldDB" id="A0A8J3EPZ2"/>
<evidence type="ECO:0000313" key="6">
    <source>
        <dbReference type="EMBL" id="GGH93282.1"/>
    </source>
</evidence>
<organism evidence="6 8">
    <name type="scientific">Aquisalinus luteolus</name>
    <dbReference type="NCBI Taxonomy" id="1566827"/>
    <lineage>
        <taxon>Bacteria</taxon>
        <taxon>Pseudomonadati</taxon>
        <taxon>Pseudomonadota</taxon>
        <taxon>Alphaproteobacteria</taxon>
        <taxon>Parvularculales</taxon>
        <taxon>Parvularculaceae</taxon>
        <taxon>Aquisalinus</taxon>
    </lineage>
</organism>
<dbReference type="Pfam" id="PF01731">
    <property type="entry name" value="Arylesterase"/>
    <property type="match status" value="1"/>
</dbReference>
<comment type="similarity">
    <text evidence="1">Belongs to the paraoxonase family.</text>
</comment>
<gene>
    <name evidence="7" type="ORF">FF098_002330</name>
    <name evidence="6" type="ORF">GCM10011355_04750</name>
</gene>
<dbReference type="GO" id="GO:0004064">
    <property type="term" value="F:arylesterase activity"/>
    <property type="evidence" value="ECO:0007669"/>
    <property type="project" value="InterPro"/>
</dbReference>
<dbReference type="PANTHER" id="PTHR11799:SF12">
    <property type="entry name" value="PARAOXONASE-RELATED"/>
    <property type="match status" value="1"/>
</dbReference>
<dbReference type="InterPro" id="IPR051288">
    <property type="entry name" value="Serum_paraoxonase/arylesterase"/>
</dbReference>
<keyword evidence="9" id="KW-1185">Reference proteome</keyword>
<dbReference type="SUPFAM" id="SSF63829">
    <property type="entry name" value="Calcium-dependent phosphotriesterase"/>
    <property type="match status" value="1"/>
</dbReference>
<keyword evidence="4" id="KW-0325">Glycoprotein</keyword>
<dbReference type="EMBL" id="BMGZ01000001">
    <property type="protein sequence ID" value="GGH93282.1"/>
    <property type="molecule type" value="Genomic_DNA"/>
</dbReference>
<evidence type="ECO:0000313" key="9">
    <source>
        <dbReference type="Proteomes" id="UP000818603"/>
    </source>
</evidence>
<reference evidence="6" key="3">
    <citation type="submission" date="2020-09" db="EMBL/GenBank/DDBJ databases">
        <authorList>
            <person name="Sun Q."/>
            <person name="Zhou Y."/>
        </authorList>
    </citation>
    <scope>NUCLEOTIDE SEQUENCE</scope>
    <source>
        <strain evidence="6">CGMCC 1.14984</strain>
    </source>
</reference>
<evidence type="ECO:0000313" key="8">
    <source>
        <dbReference type="Proteomes" id="UP000621856"/>
    </source>
</evidence>
<feature type="region of interest" description="Disordered" evidence="5">
    <location>
        <begin position="75"/>
        <end position="105"/>
    </location>
</feature>
<reference evidence="7 9" key="2">
    <citation type="submission" date="2020-02" db="EMBL/GenBank/DDBJ databases">
        <title>Genome sequence of Parvularcula flava strain NH6-79.</title>
        <authorList>
            <person name="Abdul Karim M.H."/>
            <person name="Lam M.Q."/>
            <person name="Chen S.J."/>
            <person name="Yahya A."/>
            <person name="Shahir S."/>
            <person name="Shamsir M.S."/>
            <person name="Chong C.S."/>
        </authorList>
    </citation>
    <scope>NUCLEOTIDE SEQUENCE [LARGE SCALE GENOMIC DNA]</scope>
    <source>
        <strain evidence="7 9">NH6-79</strain>
    </source>
</reference>
<protein>
    <recommendedName>
        <fullName evidence="10">SMP-30/Gluconolactonase/LRE-like region domain-containing protein</fullName>
    </recommendedName>
</protein>
<evidence type="ECO:0000256" key="4">
    <source>
        <dbReference type="ARBA" id="ARBA00023180"/>
    </source>
</evidence>
<evidence type="ECO:0008006" key="10">
    <source>
        <dbReference type="Google" id="ProtNLM"/>
    </source>
</evidence>
<dbReference type="PANTHER" id="PTHR11799">
    <property type="entry name" value="PARAOXONASE"/>
    <property type="match status" value="1"/>
</dbReference>
<dbReference type="Proteomes" id="UP000818603">
    <property type="component" value="Unassembled WGS sequence"/>
</dbReference>
<evidence type="ECO:0000256" key="3">
    <source>
        <dbReference type="ARBA" id="ARBA00023157"/>
    </source>
</evidence>
<dbReference type="InterPro" id="IPR002640">
    <property type="entry name" value="Arylesterase"/>
</dbReference>
<dbReference type="Proteomes" id="UP000621856">
    <property type="component" value="Unassembled WGS sequence"/>
</dbReference>